<accession>A0A811T9L4</accession>
<dbReference type="Proteomes" id="UP000634805">
    <property type="component" value="Unassembled WGS sequence"/>
</dbReference>
<evidence type="ECO:0000256" key="4">
    <source>
        <dbReference type="ARBA" id="ARBA00022989"/>
    </source>
</evidence>
<keyword evidence="3 6" id="KW-0812">Transmembrane</keyword>
<feature type="domain" description="Cytochrome C biogenesis protein transmembrane" evidence="7">
    <location>
        <begin position="10"/>
        <end position="212"/>
    </location>
</feature>
<evidence type="ECO:0000256" key="3">
    <source>
        <dbReference type="ARBA" id="ARBA00022692"/>
    </source>
</evidence>
<comment type="similarity">
    <text evidence="2">Belongs to the DsbD family.</text>
</comment>
<sequence>MMAAPSPFIAFFFGVLSVLSPCVLPVIPLIAAYSTKSSKFVPITIVIGLSISFAAMGVLASAFGSVFQQYQTILYITGGILIVFLGIYMIFDVIEQKIRALVPDTGTGVIKRLSATNVGGVAGGFVLGFSLGIVWTPCIGPILGAILTMVAVEGDILYGGFLLVIYSLGLGLPLLVIAYTSRFTLKPFIKYSLIIRRVSGIVLVLAGLYFISSYIFLLF</sequence>
<dbReference type="InterPro" id="IPR003834">
    <property type="entry name" value="Cyt_c_assmbl_TM_dom"/>
</dbReference>
<evidence type="ECO:0000256" key="6">
    <source>
        <dbReference type="SAM" id="Phobius"/>
    </source>
</evidence>
<feature type="transmembrane region" description="Helical" evidence="6">
    <location>
        <begin position="156"/>
        <end position="177"/>
    </location>
</feature>
<dbReference type="GO" id="GO:0016020">
    <property type="term" value="C:membrane"/>
    <property type="evidence" value="ECO:0007669"/>
    <property type="project" value="UniProtKB-SubCell"/>
</dbReference>
<evidence type="ECO:0000313" key="9">
    <source>
        <dbReference type="Proteomes" id="UP000634805"/>
    </source>
</evidence>
<gene>
    <name evidence="8" type="primary">dsbD</name>
    <name evidence="8" type="ORF">EMLJLAPB_00096</name>
</gene>
<dbReference type="PANTHER" id="PTHR31272:SF9">
    <property type="entry name" value="BLL1027 PROTEIN"/>
    <property type="match status" value="1"/>
</dbReference>
<dbReference type="AlphaFoldDB" id="A0A811T9L4"/>
<organism evidence="8 9">
    <name type="scientific">Candidatus Argoarchaeum ethanivorans</name>
    <dbReference type="NCBI Taxonomy" id="2608793"/>
    <lineage>
        <taxon>Archaea</taxon>
        <taxon>Methanobacteriati</taxon>
        <taxon>Methanobacteriota</taxon>
        <taxon>Stenosarchaea group</taxon>
        <taxon>Methanomicrobia</taxon>
        <taxon>Methanosarcinales</taxon>
        <taxon>Methanosarcinales incertae sedis</taxon>
        <taxon>GOM Arc I cluster</taxon>
        <taxon>Candidatus Argoarchaeum</taxon>
    </lineage>
</organism>
<keyword evidence="4 6" id="KW-1133">Transmembrane helix</keyword>
<feature type="transmembrane region" description="Helical" evidence="6">
    <location>
        <begin position="198"/>
        <end position="217"/>
    </location>
</feature>
<dbReference type="Pfam" id="PF02683">
    <property type="entry name" value="DsbD_TM"/>
    <property type="match status" value="1"/>
</dbReference>
<evidence type="ECO:0000259" key="7">
    <source>
        <dbReference type="Pfam" id="PF02683"/>
    </source>
</evidence>
<dbReference type="InterPro" id="IPR051790">
    <property type="entry name" value="Cytochrome_c-biogenesis_DsbD"/>
</dbReference>
<evidence type="ECO:0000256" key="5">
    <source>
        <dbReference type="ARBA" id="ARBA00023136"/>
    </source>
</evidence>
<comment type="caution">
    <text evidence="8">The sequence shown here is derived from an EMBL/GenBank/DDBJ whole genome shotgun (WGS) entry which is preliminary data.</text>
</comment>
<dbReference type="GO" id="GO:0047134">
    <property type="term" value="F:protein-disulfide reductase [NAD(P)H] activity"/>
    <property type="evidence" value="ECO:0007669"/>
    <property type="project" value="UniProtKB-EC"/>
</dbReference>
<dbReference type="GO" id="GO:0017004">
    <property type="term" value="P:cytochrome complex assembly"/>
    <property type="evidence" value="ECO:0007669"/>
    <property type="project" value="InterPro"/>
</dbReference>
<name>A0A811T9L4_9EURY</name>
<feature type="transmembrane region" description="Helical" evidence="6">
    <location>
        <begin position="6"/>
        <end position="33"/>
    </location>
</feature>
<dbReference type="EC" id="1.8.1.8" evidence="8"/>
<feature type="transmembrane region" description="Helical" evidence="6">
    <location>
        <begin position="40"/>
        <end position="67"/>
    </location>
</feature>
<dbReference type="EMBL" id="CAJHIS010000002">
    <property type="protein sequence ID" value="CAD6491267.1"/>
    <property type="molecule type" value="Genomic_DNA"/>
</dbReference>
<evidence type="ECO:0000256" key="1">
    <source>
        <dbReference type="ARBA" id="ARBA00004141"/>
    </source>
</evidence>
<proteinExistence type="inferred from homology"/>
<protein>
    <submittedName>
        <fullName evidence="8">Thiol:disulfide interchange protein DsbD</fullName>
        <ecNumber evidence="8">1.8.1.8</ecNumber>
    </submittedName>
</protein>
<evidence type="ECO:0000313" key="8">
    <source>
        <dbReference type="EMBL" id="CAD6491267.1"/>
    </source>
</evidence>
<reference evidence="8" key="1">
    <citation type="submission" date="2020-10" db="EMBL/GenBank/DDBJ databases">
        <authorList>
            <person name="Hahn C.J."/>
            <person name="Laso-Perez R."/>
            <person name="Vulcano F."/>
            <person name="Vaziourakis K.-M."/>
            <person name="Stokke R."/>
            <person name="Steen I.H."/>
            <person name="Teske A."/>
            <person name="Boetius A."/>
            <person name="Liebeke M."/>
            <person name="Amann R."/>
            <person name="Knittel K."/>
        </authorList>
    </citation>
    <scope>NUCLEOTIDE SEQUENCE</scope>
    <source>
        <strain evidence="8">Gfbio:e3339647-f889-4370-9287-4fb5cb688e4c:AG392D22_GoMArc1</strain>
    </source>
</reference>
<keyword evidence="5 6" id="KW-0472">Membrane</keyword>
<feature type="transmembrane region" description="Helical" evidence="6">
    <location>
        <begin position="73"/>
        <end position="91"/>
    </location>
</feature>
<keyword evidence="8" id="KW-0560">Oxidoreductase</keyword>
<evidence type="ECO:0000256" key="2">
    <source>
        <dbReference type="ARBA" id="ARBA00006143"/>
    </source>
</evidence>
<feature type="transmembrane region" description="Helical" evidence="6">
    <location>
        <begin position="121"/>
        <end position="150"/>
    </location>
</feature>
<dbReference type="PANTHER" id="PTHR31272">
    <property type="entry name" value="CYTOCHROME C-TYPE BIOGENESIS PROTEIN HI_1454-RELATED"/>
    <property type="match status" value="1"/>
</dbReference>
<comment type="subcellular location">
    <subcellularLocation>
        <location evidence="1">Membrane</location>
        <topology evidence="1">Multi-pass membrane protein</topology>
    </subcellularLocation>
</comment>